<sequence length="639" mass="68822">MTPSHARATANHGQQHDQAFDIHDTGTTRHGYEAQDDAAGPSRLQGKSSGKRKGKGKETGKSKVKPLKKVHKCTFEGCDKTFITPAHVRRHLRTHTGLQPYQCEFCEKRFARSDVRNRHMQLSHRELHDAWLQSQPPPDRQRQGSKSAGQERQSVDRAGGADGEDYGEIEDDDNDGGAMDAEEGDTTDTRHGAEDLVSFTIPGFLMDVDDTSNRPHAQTTTDTHTSSIRHAQSHSTHLQHHGTDAEPSRRESLSHSAPHTQTNTGGGNYGERQHGSLQHQSMSDTRPPQAQASFAMSNTGLPLDLPHDEDDMAGASYDHRQERYRHPADGPFARSASELSRYAISGQHYSQHGPGPRNDVHGSSADAARRDDSYAMFAEPQRTMGGARDNEEMLSRLDILLAAAAQPEDSATRGALAVANDDTSLPAGIHHQNNSQLVGTFVAANDISIVGNMDPTTSVPALPFPQNNPNSTITPEAFIASTMGLNPGTVPSVISGASPFDLYDVDLDMGLYHDVFGWGLGAADWQQLAATGQGTGDARAWTYDMLDLSILNLPTEAVGKIGNSSGTGGPFADAAANEMHGQSSTAVPQEQEAYNLDPGKQGSANAVPSMRASGRTTRQGTATPGNEEDTPWTAEIRVS</sequence>
<organism evidence="1 2">
    <name type="scientific">Naganishia friedmannii</name>
    <dbReference type="NCBI Taxonomy" id="89922"/>
    <lineage>
        <taxon>Eukaryota</taxon>
        <taxon>Fungi</taxon>
        <taxon>Dikarya</taxon>
        <taxon>Basidiomycota</taxon>
        <taxon>Agaricomycotina</taxon>
        <taxon>Tremellomycetes</taxon>
        <taxon>Filobasidiales</taxon>
        <taxon>Filobasidiaceae</taxon>
        <taxon>Naganishia</taxon>
    </lineage>
</organism>
<keyword evidence="2" id="KW-1185">Reference proteome</keyword>
<gene>
    <name evidence="1" type="ORF">QFC21_006199</name>
</gene>
<protein>
    <submittedName>
        <fullName evidence="1">Uncharacterized protein</fullName>
    </submittedName>
</protein>
<comment type="caution">
    <text evidence="1">The sequence shown here is derived from an EMBL/GenBank/DDBJ whole genome shotgun (WGS) entry which is preliminary data.</text>
</comment>
<evidence type="ECO:0000313" key="2">
    <source>
        <dbReference type="Proteomes" id="UP001227268"/>
    </source>
</evidence>
<dbReference type="EMBL" id="JASBWT010000027">
    <property type="protein sequence ID" value="KAJ9094098.1"/>
    <property type="molecule type" value="Genomic_DNA"/>
</dbReference>
<reference evidence="1" key="1">
    <citation type="submission" date="2023-04" db="EMBL/GenBank/DDBJ databases">
        <title>Draft Genome sequencing of Naganishia species isolated from polar environments using Oxford Nanopore Technology.</title>
        <authorList>
            <person name="Leo P."/>
            <person name="Venkateswaran K."/>
        </authorList>
    </citation>
    <scope>NUCLEOTIDE SEQUENCE</scope>
    <source>
        <strain evidence="1">MNA-CCFEE 5423</strain>
    </source>
</reference>
<proteinExistence type="predicted"/>
<evidence type="ECO:0000313" key="1">
    <source>
        <dbReference type="EMBL" id="KAJ9094098.1"/>
    </source>
</evidence>
<dbReference type="Proteomes" id="UP001227268">
    <property type="component" value="Unassembled WGS sequence"/>
</dbReference>
<accession>A0ACC2V4Q3</accession>
<name>A0ACC2V4Q3_9TREE</name>